<dbReference type="AlphaFoldDB" id="A0A835YGN3"/>
<accession>A0A835YGN3</accession>
<feature type="compositionally biased region" description="Low complexity" evidence="1">
    <location>
        <begin position="699"/>
        <end position="709"/>
    </location>
</feature>
<feature type="compositionally biased region" description="Low complexity" evidence="1">
    <location>
        <begin position="281"/>
        <end position="290"/>
    </location>
</feature>
<evidence type="ECO:0000256" key="1">
    <source>
        <dbReference type="SAM" id="MobiDB-lite"/>
    </source>
</evidence>
<gene>
    <name evidence="2" type="ORF">HYH03_004838</name>
</gene>
<feature type="region of interest" description="Disordered" evidence="1">
    <location>
        <begin position="110"/>
        <end position="244"/>
    </location>
</feature>
<name>A0A835YGN3_9CHLO</name>
<feature type="region of interest" description="Disordered" evidence="1">
    <location>
        <begin position="262"/>
        <end position="581"/>
    </location>
</feature>
<comment type="caution">
    <text evidence="2">The sequence shown here is derived from an EMBL/GenBank/DDBJ whole genome shotgun (WGS) entry which is preliminary data.</text>
</comment>
<feature type="region of interest" description="Disordered" evidence="1">
    <location>
        <begin position="627"/>
        <end position="739"/>
    </location>
</feature>
<keyword evidence="3" id="KW-1185">Reference proteome</keyword>
<feature type="compositionally biased region" description="Polar residues" evidence="1">
    <location>
        <begin position="126"/>
        <end position="139"/>
    </location>
</feature>
<feature type="compositionally biased region" description="Gly residues" evidence="1">
    <location>
        <begin position="450"/>
        <end position="462"/>
    </location>
</feature>
<proteinExistence type="predicted"/>
<sequence>MEGGDFGGDDFETLALASASARGAGLAITKSINTARYSKAVTAKAKAGADFLNPEALLQKAFQNHRKNIEHLTDVSVHDIRTRSFNPSLIRLQAESYIGKHLPDALLQDDEEDEDEYSGQAFGKSSPPQAVATPQQQHEATVVSDMDSDDDDDAGSAVQIHRILPADDDGCSSHGMDSDCEEPPRGEGVSALPAPLAPRPGSRPDSFRGSQQLPAISMSSLTEPPGSPGGAGSASGGSASVSGAVVEGRRAESLISQLRQFQRSGGAGPSYLTGDVSVRAGSGNLSGGNSPLDPSTRGGRFLSPTPPAASPVKDGYVRPGYPGGSMAGPEAGSAAGRVSDLKSPTSPTSPHGPAASGGSFLEPSVRAGRLGSSSIEQPERMRREGVSSLNGGAGLAVKLPSAAGVFGGPRPPLSPGSFGGPGSGPSGSTPVQIRGTSEDKSVYGRRLNGAGPGGAQGVGSPGSAGAISPASVPTPKLNEPSVRGGWRNGGGGSGTVLGANVRAASTSQLGLGGGGGGAGGGPARTMALLGPQSGPITPLDAAERDPGSPYGYATSAGPGAAGGAGSPAAADSPPPRHPAANLFKAITGAAPVGRGSVEPGLSVDASAKSMRPSQAALLQQQLLAEGVGGAGKSRRGAPRHASTSQLEVAIPGSPTGAGASSMRLPKLPTNAGGAPGSPGASDAGGLFALPQTGGVARPSGLSRGLSSSLATAPGLSAAGSPLHPSRLSSCPGGDAEEGPGLVSKVKGLFGMLHKHK</sequence>
<evidence type="ECO:0000313" key="3">
    <source>
        <dbReference type="Proteomes" id="UP000612055"/>
    </source>
</evidence>
<dbReference type="EMBL" id="JAEHOE010000015">
    <property type="protein sequence ID" value="KAG2497254.1"/>
    <property type="molecule type" value="Genomic_DNA"/>
</dbReference>
<reference evidence="2" key="1">
    <citation type="journal article" date="2020" name="bioRxiv">
        <title>Comparative genomics of Chlamydomonas.</title>
        <authorList>
            <person name="Craig R.J."/>
            <person name="Hasan A.R."/>
            <person name="Ness R.W."/>
            <person name="Keightley P.D."/>
        </authorList>
    </citation>
    <scope>NUCLEOTIDE SEQUENCE</scope>
    <source>
        <strain evidence="2">CCAP 11/70</strain>
    </source>
</reference>
<evidence type="ECO:0000313" key="2">
    <source>
        <dbReference type="EMBL" id="KAG2497254.1"/>
    </source>
</evidence>
<feature type="compositionally biased region" description="Gly residues" evidence="1">
    <location>
        <begin position="510"/>
        <end position="522"/>
    </location>
</feature>
<protein>
    <submittedName>
        <fullName evidence="2">Uncharacterized protein</fullName>
    </submittedName>
</protein>
<feature type="compositionally biased region" description="Gly residues" evidence="1">
    <location>
        <begin position="486"/>
        <end position="495"/>
    </location>
</feature>
<feature type="compositionally biased region" description="Polar residues" evidence="1">
    <location>
        <begin position="208"/>
        <end position="222"/>
    </location>
</feature>
<feature type="compositionally biased region" description="Low complexity" evidence="1">
    <location>
        <begin position="463"/>
        <end position="473"/>
    </location>
</feature>
<organism evidence="2 3">
    <name type="scientific">Edaphochlamys debaryana</name>
    <dbReference type="NCBI Taxonomy" id="47281"/>
    <lineage>
        <taxon>Eukaryota</taxon>
        <taxon>Viridiplantae</taxon>
        <taxon>Chlorophyta</taxon>
        <taxon>core chlorophytes</taxon>
        <taxon>Chlorophyceae</taxon>
        <taxon>CS clade</taxon>
        <taxon>Chlamydomonadales</taxon>
        <taxon>Chlamydomonadales incertae sedis</taxon>
        <taxon>Edaphochlamys</taxon>
    </lineage>
</organism>
<dbReference type="Proteomes" id="UP000612055">
    <property type="component" value="Unassembled WGS sequence"/>
</dbReference>